<dbReference type="InterPro" id="IPR032004">
    <property type="entry name" value="DUF4790"/>
</dbReference>
<name>A0A0A1XGK6_ZEUCU</name>
<sequence>MTETNAPIAIKSSQIHASIIPPAGNDDNVPFSARELQLLYEEIFKDRKKKEDWRDDSRHPSYTNFTVPYHFKCRDRYHESKKEYEEQFQHEINQLMNNLNTAYEAARFNRHLCITSLWPPLHNRAELIHTHRYYFRLRSEQKRRLHQIFATNFQ</sequence>
<proteinExistence type="predicted"/>
<reference evidence="1" key="1">
    <citation type="submission" date="2014-11" db="EMBL/GenBank/DDBJ databases">
        <authorList>
            <person name="Geib S."/>
        </authorList>
    </citation>
    <scope>NUCLEOTIDE SEQUENCE</scope>
</reference>
<organism evidence="1">
    <name type="scientific">Zeugodacus cucurbitae</name>
    <name type="common">Melon fruit fly</name>
    <name type="synonym">Bactrocera cucurbitae</name>
    <dbReference type="NCBI Taxonomy" id="28588"/>
    <lineage>
        <taxon>Eukaryota</taxon>
        <taxon>Metazoa</taxon>
        <taxon>Ecdysozoa</taxon>
        <taxon>Arthropoda</taxon>
        <taxon>Hexapoda</taxon>
        <taxon>Insecta</taxon>
        <taxon>Pterygota</taxon>
        <taxon>Neoptera</taxon>
        <taxon>Endopterygota</taxon>
        <taxon>Diptera</taxon>
        <taxon>Brachycera</taxon>
        <taxon>Muscomorpha</taxon>
        <taxon>Tephritoidea</taxon>
        <taxon>Tephritidae</taxon>
        <taxon>Zeugodacus</taxon>
        <taxon>Zeugodacus</taxon>
    </lineage>
</organism>
<accession>A0A0A1XGK6</accession>
<evidence type="ECO:0000313" key="1">
    <source>
        <dbReference type="EMBL" id="JAD10524.1"/>
    </source>
</evidence>
<reference evidence="1" key="2">
    <citation type="journal article" date="2015" name="Gigascience">
        <title>Reconstructing a comprehensive transcriptome assembly of a white-pupal translocated strain of the pest fruit fly Bactrocera cucurbitae.</title>
        <authorList>
            <person name="Sim S.B."/>
            <person name="Calla B."/>
            <person name="Hall B."/>
            <person name="DeRego T."/>
            <person name="Geib S.M."/>
        </authorList>
    </citation>
    <scope>NUCLEOTIDE SEQUENCE</scope>
</reference>
<dbReference type="EMBL" id="GBXI01003768">
    <property type="protein sequence ID" value="JAD10524.1"/>
    <property type="molecule type" value="Transcribed_RNA"/>
</dbReference>
<dbReference type="Pfam" id="PF16037">
    <property type="entry name" value="DUF4790"/>
    <property type="match status" value="1"/>
</dbReference>
<dbReference type="AlphaFoldDB" id="A0A0A1XGK6"/>
<keyword evidence="1" id="KW-0328">Glycosyltransferase</keyword>
<dbReference type="OrthoDB" id="7675754at2759"/>
<dbReference type="GO" id="GO:0016757">
    <property type="term" value="F:glycosyltransferase activity"/>
    <property type="evidence" value="ECO:0007669"/>
    <property type="project" value="UniProtKB-KW"/>
</dbReference>
<keyword evidence="1" id="KW-0808">Transferase</keyword>
<dbReference type="GeneID" id="105220201"/>
<gene>
    <name evidence="1" type="primary">pyrE</name>
    <name evidence="1" type="ORF">g.42699</name>
</gene>
<protein>
    <submittedName>
        <fullName evidence="1">Orotate phosphoribosyltransferase</fullName>
    </submittedName>
</protein>